<sequence length="90" mass="10155">MIFGKLWQKEHISDDGQVPKEPVWLKSLFSEHQDIKAFTLENKANIFSDVKRGADVCRKYGLSKSTVSSIVKNKDKMLSALGTNKLRSAD</sequence>
<dbReference type="GO" id="GO:0005634">
    <property type="term" value="C:nucleus"/>
    <property type="evidence" value="ECO:0007669"/>
    <property type="project" value="UniProtKB-SubCell"/>
</dbReference>
<feature type="domain" description="HTH psq-type" evidence="2">
    <location>
        <begin position="52"/>
        <end position="79"/>
    </location>
</feature>
<reference evidence="3" key="1">
    <citation type="submission" date="2020-11" db="EMBL/GenBank/DDBJ databases">
        <authorList>
            <person name="Tran Van P."/>
        </authorList>
    </citation>
    <scope>NUCLEOTIDE SEQUENCE</scope>
</reference>
<evidence type="ECO:0000313" key="3">
    <source>
        <dbReference type="EMBL" id="CAD7593027.1"/>
    </source>
</evidence>
<evidence type="ECO:0000256" key="1">
    <source>
        <dbReference type="ARBA" id="ARBA00004123"/>
    </source>
</evidence>
<dbReference type="EMBL" id="OE840872">
    <property type="protein sequence ID" value="CAD7593027.1"/>
    <property type="molecule type" value="Genomic_DNA"/>
</dbReference>
<accession>A0A7R9PLV3</accession>
<dbReference type="SUPFAM" id="SSF46689">
    <property type="entry name" value="Homeodomain-like"/>
    <property type="match status" value="1"/>
</dbReference>
<proteinExistence type="predicted"/>
<comment type="subcellular location">
    <subcellularLocation>
        <location evidence="1">Nucleus</location>
    </subcellularLocation>
</comment>
<protein>
    <recommendedName>
        <fullName evidence="2">HTH psq-type domain-containing protein</fullName>
    </recommendedName>
</protein>
<dbReference type="Gene3D" id="1.10.10.60">
    <property type="entry name" value="Homeodomain-like"/>
    <property type="match status" value="1"/>
</dbReference>
<name>A0A7R9PLV3_TIMGE</name>
<dbReference type="Pfam" id="PF04218">
    <property type="entry name" value="CENP-B_N"/>
    <property type="match status" value="1"/>
</dbReference>
<dbReference type="GO" id="GO:0003677">
    <property type="term" value="F:DNA binding"/>
    <property type="evidence" value="ECO:0007669"/>
    <property type="project" value="InterPro"/>
</dbReference>
<evidence type="ECO:0000259" key="2">
    <source>
        <dbReference type="Pfam" id="PF04218"/>
    </source>
</evidence>
<dbReference type="AlphaFoldDB" id="A0A7R9PLV3"/>
<gene>
    <name evidence="3" type="ORF">TGEB3V08_LOCUS5150</name>
</gene>
<dbReference type="InterPro" id="IPR009057">
    <property type="entry name" value="Homeodomain-like_sf"/>
</dbReference>
<organism evidence="3">
    <name type="scientific">Timema genevievae</name>
    <name type="common">Walking stick</name>
    <dbReference type="NCBI Taxonomy" id="629358"/>
    <lineage>
        <taxon>Eukaryota</taxon>
        <taxon>Metazoa</taxon>
        <taxon>Ecdysozoa</taxon>
        <taxon>Arthropoda</taxon>
        <taxon>Hexapoda</taxon>
        <taxon>Insecta</taxon>
        <taxon>Pterygota</taxon>
        <taxon>Neoptera</taxon>
        <taxon>Polyneoptera</taxon>
        <taxon>Phasmatodea</taxon>
        <taxon>Timematodea</taxon>
        <taxon>Timematoidea</taxon>
        <taxon>Timematidae</taxon>
        <taxon>Timema</taxon>
    </lineage>
</organism>
<dbReference type="InterPro" id="IPR007889">
    <property type="entry name" value="HTH_Psq"/>
</dbReference>